<dbReference type="PANTHER" id="PTHR24123:SF105">
    <property type="entry name" value="CARD- AND ANK-DOMAIN CONTAINING INFLAMMASOME ADAPTER PROTEIN"/>
    <property type="match status" value="1"/>
</dbReference>
<name>A0AAD5U0V8_9FUNG</name>
<evidence type="ECO:0000313" key="5">
    <source>
        <dbReference type="EMBL" id="KAJ3218479.1"/>
    </source>
</evidence>
<evidence type="ECO:0000256" key="4">
    <source>
        <dbReference type="SAM" id="MobiDB-lite"/>
    </source>
</evidence>
<organism evidence="5 6">
    <name type="scientific">Clydaea vesicula</name>
    <dbReference type="NCBI Taxonomy" id="447962"/>
    <lineage>
        <taxon>Eukaryota</taxon>
        <taxon>Fungi</taxon>
        <taxon>Fungi incertae sedis</taxon>
        <taxon>Chytridiomycota</taxon>
        <taxon>Chytridiomycota incertae sedis</taxon>
        <taxon>Chytridiomycetes</taxon>
        <taxon>Lobulomycetales</taxon>
        <taxon>Lobulomycetaceae</taxon>
        <taxon>Clydaea</taxon>
    </lineage>
</organism>
<feature type="compositionally biased region" description="Basic and acidic residues" evidence="4">
    <location>
        <begin position="491"/>
        <end position="502"/>
    </location>
</feature>
<proteinExistence type="predicted"/>
<dbReference type="PROSITE" id="PS50297">
    <property type="entry name" value="ANK_REP_REGION"/>
    <property type="match status" value="2"/>
</dbReference>
<keyword evidence="6" id="KW-1185">Reference proteome</keyword>
<dbReference type="Proteomes" id="UP001211065">
    <property type="component" value="Unassembled WGS sequence"/>
</dbReference>
<evidence type="ECO:0000256" key="1">
    <source>
        <dbReference type="ARBA" id="ARBA00022737"/>
    </source>
</evidence>
<dbReference type="Gene3D" id="1.25.40.20">
    <property type="entry name" value="Ankyrin repeat-containing domain"/>
    <property type="match status" value="2"/>
</dbReference>
<feature type="compositionally biased region" description="Polar residues" evidence="4">
    <location>
        <begin position="167"/>
        <end position="191"/>
    </location>
</feature>
<feature type="region of interest" description="Disordered" evidence="4">
    <location>
        <begin position="489"/>
        <end position="511"/>
    </location>
</feature>
<dbReference type="PANTHER" id="PTHR24123">
    <property type="entry name" value="ANKYRIN REPEAT-CONTAINING"/>
    <property type="match status" value="1"/>
</dbReference>
<dbReference type="EMBL" id="JADGJW010000378">
    <property type="protein sequence ID" value="KAJ3218479.1"/>
    <property type="molecule type" value="Genomic_DNA"/>
</dbReference>
<protein>
    <submittedName>
        <fullName evidence="5">Uncharacterized protein</fullName>
    </submittedName>
</protein>
<dbReference type="Pfam" id="PF12796">
    <property type="entry name" value="Ank_2"/>
    <property type="match status" value="1"/>
</dbReference>
<evidence type="ECO:0000313" key="6">
    <source>
        <dbReference type="Proteomes" id="UP001211065"/>
    </source>
</evidence>
<comment type="caution">
    <text evidence="5">The sequence shown here is derived from an EMBL/GenBank/DDBJ whole genome shotgun (WGS) entry which is preliminary data.</text>
</comment>
<dbReference type="Pfam" id="PF00023">
    <property type="entry name" value="Ank"/>
    <property type="match status" value="1"/>
</dbReference>
<feature type="compositionally biased region" description="Polar residues" evidence="4">
    <location>
        <begin position="51"/>
        <end position="67"/>
    </location>
</feature>
<dbReference type="SMART" id="SM00248">
    <property type="entry name" value="ANK"/>
    <property type="match status" value="5"/>
</dbReference>
<feature type="region of interest" description="Disordered" evidence="4">
    <location>
        <begin position="167"/>
        <end position="199"/>
    </location>
</feature>
<reference evidence="5" key="1">
    <citation type="submission" date="2020-05" db="EMBL/GenBank/DDBJ databases">
        <title>Phylogenomic resolution of chytrid fungi.</title>
        <authorList>
            <person name="Stajich J.E."/>
            <person name="Amses K."/>
            <person name="Simmons R."/>
            <person name="Seto K."/>
            <person name="Myers J."/>
            <person name="Bonds A."/>
            <person name="Quandt C.A."/>
            <person name="Barry K."/>
            <person name="Liu P."/>
            <person name="Grigoriev I."/>
            <person name="Longcore J.E."/>
            <person name="James T.Y."/>
        </authorList>
    </citation>
    <scope>NUCLEOTIDE SEQUENCE</scope>
    <source>
        <strain evidence="5">JEL0476</strain>
    </source>
</reference>
<accession>A0AAD5U0V8</accession>
<dbReference type="SUPFAM" id="SSF48403">
    <property type="entry name" value="Ankyrin repeat"/>
    <property type="match status" value="1"/>
</dbReference>
<evidence type="ECO:0000256" key="2">
    <source>
        <dbReference type="ARBA" id="ARBA00023043"/>
    </source>
</evidence>
<sequence>DQDPSVKIIPILKNSITLKEKNSKTSIDKEMSTEIKIENSTQINKNIENNTAVKTENNLESTETNSLHKNRSRSTSSPSPVNSSTILQTPASPTVQISRRGPPPSRLDTSNAVTGGKIPGVLVASAQSANAISNSKSNNSNIPNTQIEPGRNSFAFKSITKTQSFYNPSTSKFDSSPSTARSSLGVSSPENSPKSISGSFSSSSFKQNFGFTASSLPSPGYLSLAEFKQRDTKPRWQRFILYQLYTTDMIRSKVGVTNRVRKDSGKKEKGQSTLSKLNALLKPKKKKKSVAVTFHLLNLAIHDNRTSAACTLLEDLTPNSLKKKRPNETNNCFLHAVANGLESVCLVLLEKGFPINVNAPAVSTTISQPMINQKKSNNNTEPFAFPSYFMTVVGIGLDNVVRSMVKKANVNQTWYGLSPLHLACCKGNPGVIRSLLENGADHNFGLPFETYTLLCKIKSDAAKAATSLISSSSYKRQFGSKTITAHKKGVKNSDKSLNKDDGTTISPPLTSTSMPHSHLPETFFKNKKIFPVELACAGKHVDACKLLLLKYDTKTIQHLTYPYFAQQSLEISCIFLKNGLNPESTFDPWGSNAVQVAARNGNLGFLIAFFHCFKIDINKRGENNWTFLHEAISQKHKAVAQFLIRNGADITCLNNDSETAHSVGLRVGISENELKEYFAKSTVSIEETQIMELIQKYLLPDPVFQKATSSPEQKNLQKTRWRALEKEKSNGSFAEYNGSEELLPVSTNSNNSSLLDSSISTNTNSATSSPSQKVSSKLSGEAASFFKVFKKA</sequence>
<dbReference type="InterPro" id="IPR051165">
    <property type="entry name" value="Multifunctional_ANK_Repeat"/>
</dbReference>
<feature type="repeat" description="ANK" evidence="3">
    <location>
        <begin position="623"/>
        <end position="655"/>
    </location>
</feature>
<gene>
    <name evidence="5" type="ORF">HK099_005036</name>
</gene>
<dbReference type="InterPro" id="IPR036770">
    <property type="entry name" value="Ankyrin_rpt-contain_sf"/>
</dbReference>
<feature type="non-terminal residue" evidence="5">
    <location>
        <position position="792"/>
    </location>
</feature>
<dbReference type="InterPro" id="IPR002110">
    <property type="entry name" value="Ankyrin_rpt"/>
</dbReference>
<keyword evidence="2 3" id="KW-0040">ANK repeat</keyword>
<feature type="repeat" description="ANK" evidence="3">
    <location>
        <begin position="415"/>
        <end position="443"/>
    </location>
</feature>
<feature type="compositionally biased region" description="Low complexity" evidence="4">
    <location>
        <begin position="73"/>
        <end position="85"/>
    </location>
</feature>
<keyword evidence="1" id="KW-0677">Repeat</keyword>
<feature type="compositionally biased region" description="Polar residues" evidence="4">
    <location>
        <begin position="86"/>
        <end position="97"/>
    </location>
</feature>
<feature type="region of interest" description="Disordered" evidence="4">
    <location>
        <begin position="51"/>
        <end position="114"/>
    </location>
</feature>
<evidence type="ECO:0000256" key="3">
    <source>
        <dbReference type="PROSITE-ProRule" id="PRU00023"/>
    </source>
</evidence>
<dbReference type="PROSITE" id="PS50088">
    <property type="entry name" value="ANK_REPEAT"/>
    <property type="match status" value="2"/>
</dbReference>
<dbReference type="AlphaFoldDB" id="A0AAD5U0V8"/>
<feature type="region of interest" description="Disordered" evidence="4">
    <location>
        <begin position="753"/>
        <end position="779"/>
    </location>
</feature>